<keyword evidence="4 6" id="KW-1133">Transmembrane helix</keyword>
<evidence type="ECO:0000313" key="7">
    <source>
        <dbReference type="EMBL" id="TMQ50706.1"/>
    </source>
</evidence>
<keyword evidence="5 6" id="KW-0472">Membrane</keyword>
<dbReference type="CDD" id="cd16914">
    <property type="entry name" value="EcfT"/>
    <property type="match status" value="1"/>
</dbReference>
<name>A0A538SH66_UNCEI</name>
<proteinExistence type="predicted"/>
<evidence type="ECO:0008006" key="9">
    <source>
        <dbReference type="Google" id="ProtNLM"/>
    </source>
</evidence>
<reference evidence="7 8" key="1">
    <citation type="journal article" date="2019" name="Nat. Microbiol.">
        <title>Mediterranean grassland soil C-N compound turnover is dependent on rainfall and depth, and is mediated by genomically divergent microorganisms.</title>
        <authorList>
            <person name="Diamond S."/>
            <person name="Andeer P.F."/>
            <person name="Li Z."/>
            <person name="Crits-Christoph A."/>
            <person name="Burstein D."/>
            <person name="Anantharaman K."/>
            <person name="Lane K.R."/>
            <person name="Thomas B.C."/>
            <person name="Pan C."/>
            <person name="Northen T.R."/>
            <person name="Banfield J.F."/>
        </authorList>
    </citation>
    <scope>NUCLEOTIDE SEQUENCE [LARGE SCALE GENOMIC DNA]</scope>
    <source>
        <strain evidence="7">WS_3</strain>
    </source>
</reference>
<comment type="caution">
    <text evidence="7">The sequence shown here is derived from an EMBL/GenBank/DDBJ whole genome shotgun (WGS) entry which is preliminary data.</text>
</comment>
<dbReference type="AlphaFoldDB" id="A0A538SH66"/>
<keyword evidence="2" id="KW-1003">Cell membrane</keyword>
<organism evidence="7 8">
    <name type="scientific">Eiseniibacteriota bacterium</name>
    <dbReference type="NCBI Taxonomy" id="2212470"/>
    <lineage>
        <taxon>Bacteria</taxon>
        <taxon>Candidatus Eiseniibacteriota</taxon>
    </lineage>
</organism>
<keyword evidence="3 6" id="KW-0812">Transmembrane</keyword>
<evidence type="ECO:0000256" key="3">
    <source>
        <dbReference type="ARBA" id="ARBA00022692"/>
    </source>
</evidence>
<feature type="transmembrane region" description="Helical" evidence="6">
    <location>
        <begin position="97"/>
        <end position="117"/>
    </location>
</feature>
<dbReference type="GO" id="GO:0005886">
    <property type="term" value="C:plasma membrane"/>
    <property type="evidence" value="ECO:0007669"/>
    <property type="project" value="UniProtKB-ARBA"/>
</dbReference>
<evidence type="ECO:0000256" key="4">
    <source>
        <dbReference type="ARBA" id="ARBA00022989"/>
    </source>
</evidence>
<feature type="transmembrane region" description="Helical" evidence="6">
    <location>
        <begin position="34"/>
        <end position="58"/>
    </location>
</feature>
<accession>A0A538SH66</accession>
<evidence type="ECO:0000256" key="5">
    <source>
        <dbReference type="ARBA" id="ARBA00023136"/>
    </source>
</evidence>
<dbReference type="EMBL" id="VBOT01000093">
    <property type="protein sequence ID" value="TMQ50706.1"/>
    <property type="molecule type" value="Genomic_DNA"/>
</dbReference>
<evidence type="ECO:0000256" key="6">
    <source>
        <dbReference type="SAM" id="Phobius"/>
    </source>
</evidence>
<evidence type="ECO:0000256" key="1">
    <source>
        <dbReference type="ARBA" id="ARBA00004141"/>
    </source>
</evidence>
<dbReference type="InterPro" id="IPR051611">
    <property type="entry name" value="ECF_transporter_component"/>
</dbReference>
<evidence type="ECO:0000256" key="2">
    <source>
        <dbReference type="ARBA" id="ARBA00022475"/>
    </source>
</evidence>
<dbReference type="InterPro" id="IPR003339">
    <property type="entry name" value="ABC/ECF_trnsptr_transmembrane"/>
</dbReference>
<protein>
    <recommendedName>
        <fullName evidence="9">Cobalt ECF transporter T component CbiQ</fullName>
    </recommendedName>
</protein>
<dbReference type="PANTHER" id="PTHR34857:SF2">
    <property type="entry name" value="SLL0384 PROTEIN"/>
    <property type="match status" value="1"/>
</dbReference>
<dbReference type="Proteomes" id="UP000320184">
    <property type="component" value="Unassembled WGS sequence"/>
</dbReference>
<dbReference type="PANTHER" id="PTHR34857">
    <property type="entry name" value="SLL0384 PROTEIN"/>
    <property type="match status" value="1"/>
</dbReference>
<feature type="transmembrane region" description="Helical" evidence="6">
    <location>
        <begin position="65"/>
        <end position="85"/>
    </location>
</feature>
<sequence>MIDALSQIDFLASANGSVWHRASALGKLGLMGGLVLLAVFTPSLRLLFAVHLVAWLLAGTSRVPLRLLAAAAGYPLFFSVLFAAATWDGTWEAPLRLVLRPLTASLGAVWLVSTTPYPDLFAPLSRILPRRVADGLFITYRALFDLIGRAERLWRSLRIRGATSVPPRQRLTVAGEGLATLVLYGFERSQRLYATMMLRGHSGRICGCRHYAEMSRADWLVAGVGALVAAAALAWWRVR</sequence>
<comment type="subcellular location">
    <subcellularLocation>
        <location evidence="1">Membrane</location>
        <topology evidence="1">Multi-pass membrane protein</topology>
    </subcellularLocation>
</comment>
<dbReference type="Pfam" id="PF02361">
    <property type="entry name" value="CbiQ"/>
    <property type="match status" value="1"/>
</dbReference>
<gene>
    <name evidence="7" type="ORF">E6K73_07330</name>
</gene>
<evidence type="ECO:0000313" key="8">
    <source>
        <dbReference type="Proteomes" id="UP000320184"/>
    </source>
</evidence>
<feature type="transmembrane region" description="Helical" evidence="6">
    <location>
        <begin position="219"/>
        <end position="238"/>
    </location>
</feature>